<accession>A0ABZ3IUD1</accession>
<dbReference type="InterPro" id="IPR001584">
    <property type="entry name" value="Integrase_cat-core"/>
</dbReference>
<evidence type="ECO:0000313" key="5">
    <source>
        <dbReference type="Proteomes" id="UP000216752"/>
    </source>
</evidence>
<comment type="function">
    <text evidence="1">Involved in the transposition of the insertion sequence.</text>
</comment>
<dbReference type="PANTHER" id="PTHR46889">
    <property type="entry name" value="TRANSPOSASE INSF FOR INSERTION SEQUENCE IS3B-RELATED"/>
    <property type="match status" value="1"/>
</dbReference>
<dbReference type="PANTHER" id="PTHR46889:SF4">
    <property type="entry name" value="TRANSPOSASE INSO FOR INSERTION SEQUENCE ELEMENT IS911B-RELATED"/>
    <property type="match status" value="1"/>
</dbReference>
<feature type="coiled-coil region" evidence="2">
    <location>
        <begin position="62"/>
        <end position="96"/>
    </location>
</feature>
<dbReference type="EMBL" id="CP155573">
    <property type="protein sequence ID" value="XFO69029.1"/>
    <property type="molecule type" value="Genomic_DNA"/>
</dbReference>
<dbReference type="Pfam" id="PF00665">
    <property type="entry name" value="rve"/>
    <property type="match status" value="1"/>
</dbReference>
<keyword evidence="5" id="KW-1185">Reference proteome</keyword>
<proteinExistence type="predicted"/>
<dbReference type="SUPFAM" id="SSF53098">
    <property type="entry name" value="Ribonuclease H-like"/>
    <property type="match status" value="1"/>
</dbReference>
<dbReference type="Pfam" id="PF13276">
    <property type="entry name" value="HTH_21"/>
    <property type="match status" value="1"/>
</dbReference>
<dbReference type="InterPro" id="IPR048020">
    <property type="entry name" value="Transpos_IS3"/>
</dbReference>
<dbReference type="Gene3D" id="3.30.420.10">
    <property type="entry name" value="Ribonuclease H-like superfamily/Ribonuclease H"/>
    <property type="match status" value="1"/>
</dbReference>
<dbReference type="NCBIfam" id="NF033516">
    <property type="entry name" value="transpos_IS3"/>
    <property type="match status" value="1"/>
</dbReference>
<dbReference type="InterPro" id="IPR002514">
    <property type="entry name" value="Transposase_8"/>
</dbReference>
<dbReference type="InterPro" id="IPR009057">
    <property type="entry name" value="Homeodomain-like_sf"/>
</dbReference>
<organism evidence="4 5">
    <name type="scientific">Sporomusa silvacetica DSM 10669</name>
    <dbReference type="NCBI Taxonomy" id="1123289"/>
    <lineage>
        <taxon>Bacteria</taxon>
        <taxon>Bacillati</taxon>
        <taxon>Bacillota</taxon>
        <taxon>Negativicutes</taxon>
        <taxon>Selenomonadales</taxon>
        <taxon>Sporomusaceae</taxon>
        <taxon>Sporomusa</taxon>
    </lineage>
</organism>
<reference evidence="4" key="1">
    <citation type="submission" date="2024-05" db="EMBL/GenBank/DDBJ databases">
        <title>Isolation and characterization of Sporomusa carbonis sp. nov., a carboxydotrophic hydrogenogen in the genus of Sporomusa isolated from a charcoal burning pile.</title>
        <authorList>
            <person name="Boeer T."/>
            <person name="Rosenbaum F."/>
            <person name="Eysell L."/>
            <person name="Mueller V."/>
            <person name="Daniel R."/>
            <person name="Poehlein A."/>
        </authorList>
    </citation>
    <scope>NUCLEOTIDE SEQUENCE [LARGE SCALE GENOMIC DNA]</scope>
    <source>
        <strain evidence="4">DSM 10669</strain>
    </source>
</reference>
<dbReference type="Pfam" id="PF01527">
    <property type="entry name" value="HTH_Tnp_1"/>
    <property type="match status" value="1"/>
</dbReference>
<evidence type="ECO:0000259" key="3">
    <source>
        <dbReference type="PROSITE" id="PS50994"/>
    </source>
</evidence>
<keyword evidence="2" id="KW-0175">Coiled coil</keyword>
<sequence>MVSMNKRNQYNPEFKSKVVLEVLREEFTVNEIAAKYELSPVMVSRWKAEFLEKVPKVFKRGASSTEKELETEKERVAQLERKIGQLTYEVDWLKKNLKNSTSENVRKELVEKNNPQICLKRQAELLTVNRTSLYRKPPSRKISDLDLYIMRLIDELHTADPSWGYRTITSCLQKQYGLLINHKKVRRLMWIMGIYAIYPKPNLSKLYHAQYIKPYLLRNVAITRANQVWGVDITYVRMRKGFMYLFVVIDWYSRYIVDYELSSTLEKEFVIHCLKRALARQKPEIINSDQGGHFTCPAYIELLSLWMGKGAAGIMPVQNDSFVV</sequence>
<dbReference type="Gene3D" id="1.10.10.10">
    <property type="entry name" value="Winged helix-like DNA-binding domain superfamily/Winged helix DNA-binding domain"/>
    <property type="match status" value="1"/>
</dbReference>
<evidence type="ECO:0000313" key="4">
    <source>
        <dbReference type="EMBL" id="XFO69029.1"/>
    </source>
</evidence>
<dbReference type="Proteomes" id="UP000216752">
    <property type="component" value="Chromosome"/>
</dbReference>
<feature type="domain" description="Integrase catalytic" evidence="3">
    <location>
        <begin position="210"/>
        <end position="324"/>
    </location>
</feature>
<dbReference type="SUPFAM" id="SSF46689">
    <property type="entry name" value="Homeodomain-like"/>
    <property type="match status" value="1"/>
</dbReference>
<name>A0ABZ3IUD1_9FIRM</name>
<dbReference type="InterPro" id="IPR050900">
    <property type="entry name" value="Transposase_IS3/IS150/IS904"/>
</dbReference>
<dbReference type="InterPro" id="IPR025948">
    <property type="entry name" value="HTH-like_dom"/>
</dbReference>
<evidence type="ECO:0000256" key="2">
    <source>
        <dbReference type="SAM" id="Coils"/>
    </source>
</evidence>
<gene>
    <name evidence="4" type="ORF">SPSIL_052570</name>
</gene>
<dbReference type="InterPro" id="IPR012337">
    <property type="entry name" value="RNaseH-like_sf"/>
</dbReference>
<dbReference type="InterPro" id="IPR036388">
    <property type="entry name" value="WH-like_DNA-bd_sf"/>
</dbReference>
<dbReference type="PROSITE" id="PS50994">
    <property type="entry name" value="INTEGRASE"/>
    <property type="match status" value="1"/>
</dbReference>
<evidence type="ECO:0000256" key="1">
    <source>
        <dbReference type="ARBA" id="ARBA00002286"/>
    </source>
</evidence>
<dbReference type="InterPro" id="IPR036397">
    <property type="entry name" value="RNaseH_sf"/>
</dbReference>
<protein>
    <submittedName>
        <fullName evidence="4">IS3 family transposase IS120</fullName>
    </submittedName>
</protein>